<evidence type="ECO:0000256" key="2">
    <source>
        <dbReference type="SAM" id="Phobius"/>
    </source>
</evidence>
<dbReference type="GO" id="GO:0005886">
    <property type="term" value="C:plasma membrane"/>
    <property type="evidence" value="ECO:0007669"/>
    <property type="project" value="UniProtKB-SubCell"/>
</dbReference>
<keyword evidence="2" id="KW-1133">Transmembrane helix</keyword>
<feature type="transmembrane region" description="Helical" evidence="2">
    <location>
        <begin position="107"/>
        <end position="135"/>
    </location>
</feature>
<feature type="transmembrane region" description="Helical" evidence="2">
    <location>
        <begin position="438"/>
        <end position="463"/>
    </location>
</feature>
<dbReference type="GO" id="GO:0140359">
    <property type="term" value="F:ABC-type transporter activity"/>
    <property type="evidence" value="ECO:0007669"/>
    <property type="project" value="InterPro"/>
</dbReference>
<feature type="transmembrane region" description="Helical" evidence="2">
    <location>
        <begin position="397"/>
        <end position="417"/>
    </location>
</feature>
<feature type="transmembrane region" description="Helical" evidence="2">
    <location>
        <begin position="175"/>
        <end position="193"/>
    </location>
</feature>
<dbReference type="PANTHER" id="PTHR43471:SF12">
    <property type="entry name" value="HYPOTHETICAL MEMBRANE PROTEIN, CONSERVED"/>
    <property type="match status" value="1"/>
</dbReference>
<sequence length="627" mass="67494">MFVGPVFTREAAVAPRRSRFFLLRSVYVGALLLLMCTGWMVMAGTQIISNIGDMARFGSILFGILAPIQLAFVLFFSALGAASSVAQEKDRKTFILLLMTRMSNSELVLGKLFASLLNIYVMVFAALPIFMLIVLLGGVSFSQVARVYAVTVATALAAGSLGSLLALWREKTFQTLSITALILMFWLGLWEAIGSGAFGESWSGVSTEMLSIAFSPIRAILSAIRPAAGASLGDAAGATWLATARLWFGGVGLFMLFSLLGAVLLNGVAIALVRVWNPTRETRPQQAQAGQESIWGEKPETLDETQKQSRAEQARAGHVDARRGAGERLATRAVWNNPILWREVCTWAYGRKVMIIRAAYLILFLMAAAGLYFVVTTHSGDPGEGLAAIIPPAARPLAPFFLLSLMIINALAVTSITNERDGRSLDLLLVTDLSPSEFVFGKIGGVLWITKEMVLAPLALSIYLYISGGLTGQNLAYLIIGMLVMDLFVTMLGIHCGGIYANSRSAIGVSLGTLFFLFLGVMTCLLIMISFRGSFQTQLAPFLAIILGGGVGLFVSLGARNPSSAIATASLLLPFATFYAITSFLLGQYTPMFLVLVFVYGFTTTALLMPALGEFNMAMGWSRTEQD</sequence>
<dbReference type="Pfam" id="PF12679">
    <property type="entry name" value="ABC2_membrane_2"/>
    <property type="match status" value="1"/>
</dbReference>
<feature type="transmembrane region" description="Helical" evidence="2">
    <location>
        <begin position="60"/>
        <end position="86"/>
    </location>
</feature>
<accession>A0A518DZS7</accession>
<dbReference type="OrthoDB" id="229421at2"/>
<name>A0A518DZS7_9BACT</name>
<evidence type="ECO:0000313" key="4">
    <source>
        <dbReference type="Proteomes" id="UP000317648"/>
    </source>
</evidence>
<protein>
    <submittedName>
        <fullName evidence="3">ABC-2 family transporter protein</fullName>
    </submittedName>
</protein>
<dbReference type="EMBL" id="CP036433">
    <property type="protein sequence ID" value="QDU97346.1"/>
    <property type="molecule type" value="Genomic_DNA"/>
</dbReference>
<feature type="transmembrane region" description="Helical" evidence="2">
    <location>
        <begin position="506"/>
        <end position="533"/>
    </location>
</feature>
<dbReference type="PANTHER" id="PTHR43471">
    <property type="entry name" value="ABC TRANSPORTER PERMEASE"/>
    <property type="match status" value="1"/>
</dbReference>
<feature type="transmembrane region" description="Helical" evidence="2">
    <location>
        <begin position="147"/>
        <end position="168"/>
    </location>
</feature>
<proteinExistence type="predicted"/>
<keyword evidence="2" id="KW-0812">Transmembrane</keyword>
<dbReference type="AlphaFoldDB" id="A0A518DZS7"/>
<dbReference type="KEGG" id="lcre:Pla8534_51920"/>
<feature type="transmembrane region" description="Helical" evidence="2">
    <location>
        <begin position="26"/>
        <end position="48"/>
    </location>
</feature>
<keyword evidence="2" id="KW-0472">Membrane</keyword>
<organism evidence="3 4">
    <name type="scientific">Lignipirellula cremea</name>
    <dbReference type="NCBI Taxonomy" id="2528010"/>
    <lineage>
        <taxon>Bacteria</taxon>
        <taxon>Pseudomonadati</taxon>
        <taxon>Planctomycetota</taxon>
        <taxon>Planctomycetia</taxon>
        <taxon>Pirellulales</taxon>
        <taxon>Pirellulaceae</taxon>
        <taxon>Lignipirellula</taxon>
    </lineage>
</organism>
<gene>
    <name evidence="3" type="ORF">Pla8534_51920</name>
</gene>
<feature type="transmembrane region" description="Helical" evidence="2">
    <location>
        <begin position="566"/>
        <end position="586"/>
    </location>
</feature>
<dbReference type="Proteomes" id="UP000317648">
    <property type="component" value="Chromosome"/>
</dbReference>
<feature type="region of interest" description="Disordered" evidence="1">
    <location>
        <begin position="283"/>
        <end position="317"/>
    </location>
</feature>
<dbReference type="RefSeq" id="WP_145056131.1">
    <property type="nucleotide sequence ID" value="NZ_CP036433.1"/>
</dbReference>
<feature type="transmembrane region" description="Helical" evidence="2">
    <location>
        <begin position="539"/>
        <end position="559"/>
    </location>
</feature>
<feature type="transmembrane region" description="Helical" evidence="2">
    <location>
        <begin position="246"/>
        <end position="273"/>
    </location>
</feature>
<feature type="compositionally biased region" description="Basic and acidic residues" evidence="1">
    <location>
        <begin position="295"/>
        <end position="317"/>
    </location>
</feature>
<feature type="transmembrane region" description="Helical" evidence="2">
    <location>
        <begin position="592"/>
        <end position="613"/>
    </location>
</feature>
<feature type="transmembrane region" description="Helical" evidence="2">
    <location>
        <begin position="358"/>
        <end position="377"/>
    </location>
</feature>
<feature type="transmembrane region" description="Helical" evidence="2">
    <location>
        <begin position="475"/>
        <end position="494"/>
    </location>
</feature>
<keyword evidence="4" id="KW-1185">Reference proteome</keyword>
<evidence type="ECO:0000256" key="1">
    <source>
        <dbReference type="SAM" id="MobiDB-lite"/>
    </source>
</evidence>
<reference evidence="3 4" key="1">
    <citation type="submission" date="2019-02" db="EMBL/GenBank/DDBJ databases">
        <title>Deep-cultivation of Planctomycetes and their phenomic and genomic characterization uncovers novel biology.</title>
        <authorList>
            <person name="Wiegand S."/>
            <person name="Jogler M."/>
            <person name="Boedeker C."/>
            <person name="Pinto D."/>
            <person name="Vollmers J."/>
            <person name="Rivas-Marin E."/>
            <person name="Kohn T."/>
            <person name="Peeters S.H."/>
            <person name="Heuer A."/>
            <person name="Rast P."/>
            <person name="Oberbeckmann S."/>
            <person name="Bunk B."/>
            <person name="Jeske O."/>
            <person name="Meyerdierks A."/>
            <person name="Storesund J.E."/>
            <person name="Kallscheuer N."/>
            <person name="Luecker S."/>
            <person name="Lage O.M."/>
            <person name="Pohl T."/>
            <person name="Merkel B.J."/>
            <person name="Hornburger P."/>
            <person name="Mueller R.-W."/>
            <person name="Bruemmer F."/>
            <person name="Labrenz M."/>
            <person name="Spormann A.M."/>
            <person name="Op den Camp H."/>
            <person name="Overmann J."/>
            <person name="Amann R."/>
            <person name="Jetten M.S.M."/>
            <person name="Mascher T."/>
            <person name="Medema M.H."/>
            <person name="Devos D.P."/>
            <person name="Kaster A.-K."/>
            <person name="Ovreas L."/>
            <person name="Rohde M."/>
            <person name="Galperin M.Y."/>
            <person name="Jogler C."/>
        </authorList>
    </citation>
    <scope>NUCLEOTIDE SEQUENCE [LARGE SCALE GENOMIC DNA]</scope>
    <source>
        <strain evidence="3 4">Pla85_3_4</strain>
    </source>
</reference>
<evidence type="ECO:0000313" key="3">
    <source>
        <dbReference type="EMBL" id="QDU97346.1"/>
    </source>
</evidence>